<keyword evidence="1" id="KW-1133">Transmembrane helix</keyword>
<feature type="transmembrane region" description="Helical" evidence="1">
    <location>
        <begin position="91"/>
        <end position="112"/>
    </location>
</feature>
<comment type="caution">
    <text evidence="2">The sequence shown here is derived from an EMBL/GenBank/DDBJ whole genome shotgun (WGS) entry which is preliminary data.</text>
</comment>
<name>A0ABW3B7B5_9FLAO</name>
<dbReference type="Proteomes" id="UP001597012">
    <property type="component" value="Unassembled WGS sequence"/>
</dbReference>
<reference evidence="3" key="1">
    <citation type="journal article" date="2019" name="Int. J. Syst. Evol. Microbiol.">
        <title>The Global Catalogue of Microorganisms (GCM) 10K type strain sequencing project: providing services to taxonomists for standard genome sequencing and annotation.</title>
        <authorList>
            <consortium name="The Broad Institute Genomics Platform"/>
            <consortium name="The Broad Institute Genome Sequencing Center for Infectious Disease"/>
            <person name="Wu L."/>
            <person name="Ma J."/>
        </authorList>
    </citation>
    <scope>NUCLEOTIDE SEQUENCE [LARGE SCALE GENOMIC DNA]</scope>
    <source>
        <strain evidence="3">CCUG 61948</strain>
    </source>
</reference>
<sequence>MAKEKLVVVKEANLTNNCPECFNQDLNLTFFQKHTYGRFYHKTTAEVTNRLVCNTCKSNIYPVSWTEDIERMFNYYQKTVVPEPKSSKPTILLYIALLLLLVVVAAVLYLLFGPPIEY</sequence>
<keyword evidence="3" id="KW-1185">Reference proteome</keyword>
<proteinExistence type="predicted"/>
<evidence type="ECO:0000313" key="3">
    <source>
        <dbReference type="Proteomes" id="UP001597012"/>
    </source>
</evidence>
<dbReference type="EMBL" id="JBHTHY010000014">
    <property type="protein sequence ID" value="MFD0798980.1"/>
    <property type="molecule type" value="Genomic_DNA"/>
</dbReference>
<dbReference type="RefSeq" id="WP_379935885.1">
    <property type="nucleotide sequence ID" value="NZ_JBHTHY010000014.1"/>
</dbReference>
<keyword evidence="1" id="KW-0472">Membrane</keyword>
<organism evidence="2 3">
    <name type="scientific">Maribacter chungangensis</name>
    <dbReference type="NCBI Taxonomy" id="1069117"/>
    <lineage>
        <taxon>Bacteria</taxon>
        <taxon>Pseudomonadati</taxon>
        <taxon>Bacteroidota</taxon>
        <taxon>Flavobacteriia</taxon>
        <taxon>Flavobacteriales</taxon>
        <taxon>Flavobacteriaceae</taxon>
        <taxon>Maribacter</taxon>
    </lineage>
</organism>
<gene>
    <name evidence="2" type="ORF">ACFQZJ_16020</name>
</gene>
<keyword evidence="1" id="KW-0812">Transmembrane</keyword>
<accession>A0ABW3B7B5</accession>
<protein>
    <submittedName>
        <fullName evidence="2">Uncharacterized protein</fullName>
    </submittedName>
</protein>
<evidence type="ECO:0000313" key="2">
    <source>
        <dbReference type="EMBL" id="MFD0798980.1"/>
    </source>
</evidence>
<evidence type="ECO:0000256" key="1">
    <source>
        <dbReference type="SAM" id="Phobius"/>
    </source>
</evidence>